<accession>A0A7W3VVQ8</accession>
<reference evidence="1 2" key="1">
    <citation type="submission" date="2020-08" db="EMBL/GenBank/DDBJ databases">
        <title>Amycolatopsis sp. nov. DR6-1 isolated from Dendrobium heterocarpum.</title>
        <authorList>
            <person name="Tedsree N."/>
            <person name="Kuncharoen N."/>
            <person name="Likhitwitayawuid K."/>
            <person name="Tanasupawat S."/>
        </authorList>
    </citation>
    <scope>NUCLEOTIDE SEQUENCE [LARGE SCALE GENOMIC DNA]</scope>
    <source>
        <strain evidence="1 2">DR6-1</strain>
    </source>
</reference>
<name>A0A7W3VVQ8_9PSEU</name>
<keyword evidence="2" id="KW-1185">Reference proteome</keyword>
<gene>
    <name evidence="1" type="ORF">H4281_12705</name>
</gene>
<evidence type="ECO:0000313" key="2">
    <source>
        <dbReference type="Proteomes" id="UP000526734"/>
    </source>
</evidence>
<dbReference type="Pfam" id="PF19586">
    <property type="entry name" value="DUF6093"/>
    <property type="match status" value="1"/>
</dbReference>
<evidence type="ECO:0000313" key="1">
    <source>
        <dbReference type="EMBL" id="MBB1153995.1"/>
    </source>
</evidence>
<dbReference type="AlphaFoldDB" id="A0A7W3VVQ8"/>
<evidence type="ECO:0008006" key="3">
    <source>
        <dbReference type="Google" id="ProtNLM"/>
    </source>
</evidence>
<sequence length="133" mass="14216">MTAYGATLRGRRAAEALMLDTCRIRAVTGDTTDPDTGVVTPAYGDPVYTGKCKIQAQKSVFPSTPDAGEHQWTVVPMELHLPVDGTEAVGTGLVAEITASVDPVNVGRIFRIRSGDRKTLQTALRCQVEEITG</sequence>
<organism evidence="1 2">
    <name type="scientific">Amycolatopsis dendrobii</name>
    <dbReference type="NCBI Taxonomy" id="2760662"/>
    <lineage>
        <taxon>Bacteria</taxon>
        <taxon>Bacillati</taxon>
        <taxon>Actinomycetota</taxon>
        <taxon>Actinomycetes</taxon>
        <taxon>Pseudonocardiales</taxon>
        <taxon>Pseudonocardiaceae</taxon>
        <taxon>Amycolatopsis</taxon>
    </lineage>
</organism>
<dbReference type="InterPro" id="IPR046075">
    <property type="entry name" value="DUF6093"/>
</dbReference>
<dbReference type="EMBL" id="JACGZW010000004">
    <property type="protein sequence ID" value="MBB1153995.1"/>
    <property type="molecule type" value="Genomic_DNA"/>
</dbReference>
<proteinExistence type="predicted"/>
<protein>
    <recommendedName>
        <fullName evidence="3">Head-tail adaptor protein</fullName>
    </recommendedName>
</protein>
<dbReference type="RefSeq" id="WP_182891085.1">
    <property type="nucleotide sequence ID" value="NZ_JACGZW010000004.1"/>
</dbReference>
<dbReference type="Proteomes" id="UP000526734">
    <property type="component" value="Unassembled WGS sequence"/>
</dbReference>
<comment type="caution">
    <text evidence="1">The sequence shown here is derived from an EMBL/GenBank/DDBJ whole genome shotgun (WGS) entry which is preliminary data.</text>
</comment>